<keyword evidence="11" id="KW-1185">Reference proteome</keyword>
<evidence type="ECO:0000313" key="10">
    <source>
        <dbReference type="EMBL" id="CAL2102980.1"/>
    </source>
</evidence>
<evidence type="ECO:0000256" key="5">
    <source>
        <dbReference type="ARBA" id="ARBA00022777"/>
    </source>
</evidence>
<keyword evidence="8" id="KW-0812">Transmembrane</keyword>
<dbReference type="GO" id="GO:0004673">
    <property type="term" value="F:protein histidine kinase activity"/>
    <property type="evidence" value="ECO:0007669"/>
    <property type="project" value="UniProtKB-EC"/>
</dbReference>
<comment type="caution">
    <text evidence="10">The sequence shown here is derived from an EMBL/GenBank/DDBJ whole genome shotgun (WGS) entry which is preliminary data.</text>
</comment>
<evidence type="ECO:0000256" key="4">
    <source>
        <dbReference type="ARBA" id="ARBA00022741"/>
    </source>
</evidence>
<organism evidence="10 11">
    <name type="scientific">Tenacibaculum polynesiense</name>
    <dbReference type="NCBI Taxonomy" id="3137857"/>
    <lineage>
        <taxon>Bacteria</taxon>
        <taxon>Pseudomonadati</taxon>
        <taxon>Bacteroidota</taxon>
        <taxon>Flavobacteriia</taxon>
        <taxon>Flavobacteriales</taxon>
        <taxon>Flavobacteriaceae</taxon>
        <taxon>Tenacibaculum</taxon>
    </lineage>
</organism>
<gene>
    <name evidence="10" type="ORF">T190423A01A_30094</name>
</gene>
<proteinExistence type="predicted"/>
<dbReference type="Proteomes" id="UP001497527">
    <property type="component" value="Unassembled WGS sequence"/>
</dbReference>
<dbReference type="SUPFAM" id="SSF55874">
    <property type="entry name" value="ATPase domain of HSP90 chaperone/DNA topoisomerase II/histidine kinase"/>
    <property type="match status" value="1"/>
</dbReference>
<dbReference type="InterPro" id="IPR004358">
    <property type="entry name" value="Sig_transdc_His_kin-like_C"/>
</dbReference>
<dbReference type="Pfam" id="PF02518">
    <property type="entry name" value="HATPase_c"/>
    <property type="match status" value="1"/>
</dbReference>
<dbReference type="PROSITE" id="PS50109">
    <property type="entry name" value="HIS_KIN"/>
    <property type="match status" value="1"/>
</dbReference>
<keyword evidence="8" id="KW-0472">Membrane</keyword>
<dbReference type="EMBL" id="CAXJIO010000012">
    <property type="protein sequence ID" value="CAL2102980.1"/>
    <property type="molecule type" value="Genomic_DNA"/>
</dbReference>
<name>A0ABP1EZ49_9FLAO</name>
<keyword evidence="7" id="KW-0902">Two-component regulatory system</keyword>
<dbReference type="SMART" id="SM00387">
    <property type="entry name" value="HATPase_c"/>
    <property type="match status" value="1"/>
</dbReference>
<protein>
    <recommendedName>
        <fullName evidence="2">histidine kinase</fullName>
        <ecNumber evidence="2">2.7.13.3</ecNumber>
    </recommendedName>
</protein>
<dbReference type="InterPro" id="IPR005467">
    <property type="entry name" value="His_kinase_dom"/>
</dbReference>
<feature type="transmembrane region" description="Helical" evidence="8">
    <location>
        <begin position="33"/>
        <end position="53"/>
    </location>
</feature>
<sequence>MGKSQIIQISIRILLILVNGIIVFYTYNNDFVANAAGFSLILIFQFFLLIDYLKKLFADIEKSIDCLLHNDYSNTISQEKRKNPLHNKTALLLEKHRKLSLQSSSETLIFTNILESLSIGVLILRKDSNEEVDVFQLNEAFVNFLQVPKFYKWQLLKERIGNLEDLISEWKFLKHTIALTINNKEENFFLKTSVTRTNEYQYLIVTLETIQQLIDKKEKEAWYKLMNVMSHEIINTITPISSLAENLEDLIQEEADEDTLEELSTGLKIIKKRSKHLTSFVDTYRKLAELPLPNKEEFDLIVFVESTLQLFEREFQAKNIETTLFTNVNRKILADKQQLEQVLINLISNSIYALETINLPKISINIEQDKDYRTYITVNDNGIGISEEIKDNIFVPYFTTRKDGSGIGLTLSKSIIEAHKGTIKFSSSFQNTSFTISLPI</sequence>
<evidence type="ECO:0000256" key="1">
    <source>
        <dbReference type="ARBA" id="ARBA00000085"/>
    </source>
</evidence>
<evidence type="ECO:0000259" key="9">
    <source>
        <dbReference type="PROSITE" id="PS50109"/>
    </source>
</evidence>
<feature type="domain" description="Histidine kinase" evidence="9">
    <location>
        <begin position="228"/>
        <end position="440"/>
    </location>
</feature>
<feature type="transmembrane region" description="Helical" evidence="8">
    <location>
        <begin position="9"/>
        <end position="27"/>
    </location>
</feature>
<evidence type="ECO:0000256" key="3">
    <source>
        <dbReference type="ARBA" id="ARBA00022679"/>
    </source>
</evidence>
<evidence type="ECO:0000313" key="11">
    <source>
        <dbReference type="Proteomes" id="UP001497527"/>
    </source>
</evidence>
<dbReference type="Gene3D" id="1.10.287.130">
    <property type="match status" value="1"/>
</dbReference>
<comment type="catalytic activity">
    <reaction evidence="1">
        <text>ATP + protein L-histidine = ADP + protein N-phospho-L-histidine.</text>
        <dbReference type="EC" id="2.7.13.3"/>
    </reaction>
</comment>
<keyword evidence="4" id="KW-0547">Nucleotide-binding</keyword>
<keyword evidence="6" id="KW-0067">ATP-binding</keyword>
<dbReference type="PANTHER" id="PTHR43065:SF46">
    <property type="entry name" value="C4-DICARBOXYLATE TRANSPORT SENSOR PROTEIN DCTB"/>
    <property type="match status" value="1"/>
</dbReference>
<keyword evidence="5 10" id="KW-0418">Kinase</keyword>
<dbReference type="PRINTS" id="PR00344">
    <property type="entry name" value="BCTRLSENSOR"/>
</dbReference>
<dbReference type="RefSeq" id="WP_348716874.1">
    <property type="nucleotide sequence ID" value="NZ_CAXJIO010000012.1"/>
</dbReference>
<evidence type="ECO:0000256" key="6">
    <source>
        <dbReference type="ARBA" id="ARBA00022840"/>
    </source>
</evidence>
<keyword evidence="8" id="KW-1133">Transmembrane helix</keyword>
<keyword evidence="3 10" id="KW-0808">Transferase</keyword>
<dbReference type="Gene3D" id="3.30.565.10">
    <property type="entry name" value="Histidine kinase-like ATPase, C-terminal domain"/>
    <property type="match status" value="1"/>
</dbReference>
<dbReference type="PANTHER" id="PTHR43065">
    <property type="entry name" value="SENSOR HISTIDINE KINASE"/>
    <property type="match status" value="1"/>
</dbReference>
<dbReference type="InterPro" id="IPR036890">
    <property type="entry name" value="HATPase_C_sf"/>
</dbReference>
<evidence type="ECO:0000256" key="7">
    <source>
        <dbReference type="ARBA" id="ARBA00023012"/>
    </source>
</evidence>
<accession>A0ABP1EZ49</accession>
<dbReference type="InterPro" id="IPR003594">
    <property type="entry name" value="HATPase_dom"/>
</dbReference>
<evidence type="ECO:0000256" key="8">
    <source>
        <dbReference type="SAM" id="Phobius"/>
    </source>
</evidence>
<evidence type="ECO:0000256" key="2">
    <source>
        <dbReference type="ARBA" id="ARBA00012438"/>
    </source>
</evidence>
<dbReference type="EC" id="2.7.13.3" evidence="2"/>
<reference evidence="10 11" key="1">
    <citation type="submission" date="2024-05" db="EMBL/GenBank/DDBJ databases">
        <authorList>
            <person name="Duchaud E."/>
        </authorList>
    </citation>
    <scope>NUCLEOTIDE SEQUENCE [LARGE SCALE GENOMIC DNA]</scope>
    <source>
        <strain evidence="10">Ena-SAMPLE-TAB-13-05-2024-13:56:06:370-140308</strain>
    </source>
</reference>